<name>A0A060UYZ9_9PROT</name>
<dbReference type="EMBL" id="CCCS020000054">
    <property type="protein sequence ID" value="CDQ11704.1"/>
    <property type="molecule type" value="Genomic_DNA"/>
</dbReference>
<organism evidence="1">
    <name type="scientific">Acidithiobacillus ferrivorans</name>
    <dbReference type="NCBI Taxonomy" id="160808"/>
    <lineage>
        <taxon>Bacteria</taxon>
        <taxon>Pseudomonadati</taxon>
        <taxon>Pseudomonadota</taxon>
        <taxon>Acidithiobacillia</taxon>
        <taxon>Acidithiobacillales</taxon>
        <taxon>Acidithiobacillaceae</taxon>
        <taxon>Acidithiobacillus</taxon>
    </lineage>
</organism>
<protein>
    <submittedName>
        <fullName evidence="1">Uncharacterized protein</fullName>
    </submittedName>
</protein>
<accession>A0A060UYZ9</accession>
<comment type="caution">
    <text evidence="1">The sequence shown here is derived from an EMBL/GenBank/DDBJ whole genome shotgun (WGS) entry which is preliminary data.</text>
</comment>
<reference evidence="1" key="2">
    <citation type="submission" date="2014-07" db="EMBL/GenBank/DDBJ databases">
        <title>Initial genome analysis of the psychrotolerant acidophile Acidithiobacillus ferrivorans CF27: insights into iron and sulfur oxidation pathways and into biofilm formation.</title>
        <authorList>
            <person name="Talla E."/>
            <person name="Hedrich S."/>
            <person name="Mangenot S."/>
            <person name="Ji B."/>
            <person name="Johnson D.B."/>
            <person name="Barbe V."/>
            <person name="Bonnefoy V."/>
        </authorList>
    </citation>
    <scope>NUCLEOTIDE SEQUENCE [LARGE SCALE GENOMIC DNA]</scope>
    <source>
        <strain evidence="1">CF27</strain>
    </source>
</reference>
<sequence>MHRLLSKVFSRITAHPAGTGGRRVNRLRPRPLVAGQIPIPMKAPVTPQTMPVMAPYRPWRIGPL</sequence>
<gene>
    <name evidence="1" type="ORF">AFERRI_580037</name>
</gene>
<reference evidence="1" key="1">
    <citation type="submission" date="2014-03" db="EMBL/GenBank/DDBJ databases">
        <authorList>
            <person name="Genoscope - CEA"/>
        </authorList>
    </citation>
    <scope>NUCLEOTIDE SEQUENCE [LARGE SCALE GENOMIC DNA]</scope>
    <source>
        <strain evidence="1">CF27</strain>
    </source>
</reference>
<proteinExistence type="predicted"/>
<evidence type="ECO:0000313" key="1">
    <source>
        <dbReference type="EMBL" id="CDQ11704.1"/>
    </source>
</evidence>
<dbReference type="AlphaFoldDB" id="A0A060UYZ9"/>